<sequence length="113" mass="12660">MIRGVASYLTKVSSQQNTCSLEGSIKPLNLRRGSYFLMGMLNHGIYGGFDEALHDTIDGVNRDVRNNTSITPSKKSREIVTLLYYLGIYQLKGSAQITATRLDISVHSIYRYP</sequence>
<proteinExistence type="predicted"/>
<dbReference type="InterPro" id="IPR039446">
    <property type="entry name" value="DauR-like"/>
</dbReference>
<protein>
    <recommendedName>
        <fullName evidence="1">Transcriptional regulator DauR-like HTH domain-containing protein</fullName>
    </recommendedName>
</protein>
<dbReference type="Proteomes" id="UP000267448">
    <property type="component" value="Unassembled WGS sequence"/>
</dbReference>
<dbReference type="AlphaFoldDB" id="A0A3S0ILF1"/>
<dbReference type="InterPro" id="IPR039445">
    <property type="entry name" value="DauR-like_HTH"/>
</dbReference>
<feature type="domain" description="Transcriptional regulator DauR-like HTH" evidence="1">
    <location>
        <begin position="54"/>
        <end position="112"/>
    </location>
</feature>
<name>A0A3S0ILF1_9GAMM</name>
<evidence type="ECO:0000259" key="1">
    <source>
        <dbReference type="Pfam" id="PF13309"/>
    </source>
</evidence>
<dbReference type="EMBL" id="RXNU01000017">
    <property type="protein sequence ID" value="RTR36862.1"/>
    <property type="molecule type" value="Genomic_DNA"/>
</dbReference>
<gene>
    <name evidence="2" type="ORF">EKG38_21425</name>
</gene>
<comment type="caution">
    <text evidence="2">The sequence shown here is derived from an EMBL/GenBank/DDBJ whole genome shotgun (WGS) entry which is preliminary data.</text>
</comment>
<accession>A0A3S0ILF1</accession>
<evidence type="ECO:0000313" key="3">
    <source>
        <dbReference type="Proteomes" id="UP000267448"/>
    </source>
</evidence>
<evidence type="ECO:0000313" key="2">
    <source>
        <dbReference type="EMBL" id="RTR36862.1"/>
    </source>
</evidence>
<reference evidence="2 3" key="1">
    <citation type="submission" date="2018-12" db="EMBL/GenBank/DDBJ databases">
        <authorList>
            <person name="Yu L."/>
        </authorList>
    </citation>
    <scope>NUCLEOTIDE SEQUENCE [LARGE SCALE GENOMIC DNA]</scope>
    <source>
        <strain evidence="2 3">HAW-EB2</strain>
    </source>
</reference>
<dbReference type="PANTHER" id="PTHR35568">
    <property type="entry name" value="TRANSCRIPTIONAL REGULATOR DAUR"/>
    <property type="match status" value="1"/>
</dbReference>
<dbReference type="OrthoDB" id="9796595at2"/>
<organism evidence="2 3">
    <name type="scientific">Shewanella canadensis</name>
    <dbReference type="NCBI Taxonomy" id="271096"/>
    <lineage>
        <taxon>Bacteria</taxon>
        <taxon>Pseudomonadati</taxon>
        <taxon>Pseudomonadota</taxon>
        <taxon>Gammaproteobacteria</taxon>
        <taxon>Alteromonadales</taxon>
        <taxon>Shewanellaceae</taxon>
        <taxon>Shewanella</taxon>
    </lineage>
</organism>
<keyword evidence="3" id="KW-1185">Reference proteome</keyword>
<dbReference type="Pfam" id="PF13309">
    <property type="entry name" value="HTH_22"/>
    <property type="match status" value="1"/>
</dbReference>
<dbReference type="PANTHER" id="PTHR35568:SF1">
    <property type="entry name" value="TRANSCRIPTIONAL REGULATOR DAUR"/>
    <property type="match status" value="1"/>
</dbReference>